<dbReference type="SUPFAM" id="SSF52821">
    <property type="entry name" value="Rhodanese/Cell cycle control phosphatase"/>
    <property type="match status" value="1"/>
</dbReference>
<proteinExistence type="predicted"/>
<evidence type="ECO:0000313" key="4">
    <source>
        <dbReference type="Proteomes" id="UP000549394"/>
    </source>
</evidence>
<dbReference type="AlphaFoldDB" id="A0A7I8W232"/>
<feature type="region of interest" description="Disordered" evidence="1">
    <location>
        <begin position="18"/>
        <end position="47"/>
    </location>
</feature>
<evidence type="ECO:0000259" key="2">
    <source>
        <dbReference type="PROSITE" id="PS50206"/>
    </source>
</evidence>
<dbReference type="Pfam" id="PF00581">
    <property type="entry name" value="Rhodanese"/>
    <property type="match status" value="1"/>
</dbReference>
<dbReference type="InterPro" id="IPR001763">
    <property type="entry name" value="Rhodanese-like_dom"/>
</dbReference>
<comment type="caution">
    <text evidence="3">The sequence shown here is derived from an EMBL/GenBank/DDBJ whole genome shotgun (WGS) entry which is preliminary data.</text>
</comment>
<keyword evidence="4" id="KW-1185">Reference proteome</keyword>
<protein>
    <recommendedName>
        <fullName evidence="2">Rhodanese domain-containing protein</fullName>
    </recommendedName>
</protein>
<dbReference type="Proteomes" id="UP000549394">
    <property type="component" value="Unassembled WGS sequence"/>
</dbReference>
<sequence>MTTLSAIDQRSCTLTRLTVGRNSSSRRGSAKASPSPSKKDLRKANDESRPITLCPKTLQSKNKKCLKLDTSCKTMDILRSINSKTISPLDLEKVIHKVLIIDTRSFHCYSKCHIMNSINICVENKIVKKKFIQGNVKVEDIISTPCVRQRYENNCNLELVLYDESSRVRNDTSEAFNLLMSALETEGRKVLLLEGKVFFF</sequence>
<dbReference type="InterPro" id="IPR036873">
    <property type="entry name" value="Rhodanese-like_dom_sf"/>
</dbReference>
<feature type="compositionally biased region" description="Basic and acidic residues" evidence="1">
    <location>
        <begin position="37"/>
        <end position="47"/>
    </location>
</feature>
<dbReference type="Gene3D" id="3.40.250.10">
    <property type="entry name" value="Rhodanese-like domain"/>
    <property type="match status" value="1"/>
</dbReference>
<evidence type="ECO:0000313" key="3">
    <source>
        <dbReference type="EMBL" id="CAD5122625.1"/>
    </source>
</evidence>
<organism evidence="3 4">
    <name type="scientific">Dimorphilus gyrociliatus</name>
    <dbReference type="NCBI Taxonomy" id="2664684"/>
    <lineage>
        <taxon>Eukaryota</taxon>
        <taxon>Metazoa</taxon>
        <taxon>Spiralia</taxon>
        <taxon>Lophotrochozoa</taxon>
        <taxon>Annelida</taxon>
        <taxon>Polychaeta</taxon>
        <taxon>Polychaeta incertae sedis</taxon>
        <taxon>Dinophilidae</taxon>
        <taxon>Dimorphilus</taxon>
    </lineage>
</organism>
<reference evidence="3 4" key="1">
    <citation type="submission" date="2020-08" db="EMBL/GenBank/DDBJ databases">
        <authorList>
            <person name="Hejnol A."/>
        </authorList>
    </citation>
    <scope>NUCLEOTIDE SEQUENCE [LARGE SCALE GENOMIC DNA]</scope>
</reference>
<dbReference type="EMBL" id="CAJFCJ010000018">
    <property type="protein sequence ID" value="CAD5122625.1"/>
    <property type="molecule type" value="Genomic_DNA"/>
</dbReference>
<name>A0A7I8W232_9ANNE</name>
<dbReference type="PROSITE" id="PS50206">
    <property type="entry name" value="RHODANESE_3"/>
    <property type="match status" value="1"/>
</dbReference>
<feature type="domain" description="Rhodanese" evidence="2">
    <location>
        <begin position="94"/>
        <end position="124"/>
    </location>
</feature>
<dbReference type="CDD" id="cd01446">
    <property type="entry name" value="DSP_MapKP"/>
    <property type="match status" value="1"/>
</dbReference>
<evidence type="ECO:0000256" key="1">
    <source>
        <dbReference type="SAM" id="MobiDB-lite"/>
    </source>
</evidence>
<feature type="compositionally biased region" description="Low complexity" evidence="1">
    <location>
        <begin position="23"/>
        <end position="36"/>
    </location>
</feature>
<accession>A0A7I8W232</accession>
<gene>
    <name evidence="3" type="ORF">DGYR_LOCUS10416</name>
</gene>